<evidence type="ECO:0000256" key="2">
    <source>
        <dbReference type="ARBA" id="ARBA00022846"/>
    </source>
</evidence>
<keyword evidence="11" id="KW-1185">Reference proteome</keyword>
<keyword evidence="4" id="KW-0969">Cilium</keyword>
<evidence type="ECO:0000256" key="4">
    <source>
        <dbReference type="ARBA" id="ARBA00023069"/>
    </source>
</evidence>
<accession>A0A8C5F841</accession>
<evidence type="ECO:0000313" key="10">
    <source>
        <dbReference type="Ensembl" id="ENSGMOP00000014953.2"/>
    </source>
</evidence>
<comment type="similarity">
    <text evidence="6">Belongs to the CFAP45 family.</text>
</comment>
<reference evidence="10" key="2">
    <citation type="submission" date="2025-09" db="UniProtKB">
        <authorList>
            <consortium name="Ensembl"/>
        </authorList>
    </citation>
    <scope>IDENTIFICATION</scope>
</reference>
<sequence length="507" mass="59503">MPQSSGASTSRRSGSCKTRRYRTLAPSSQIDESLFGGPKRQSPPDNLKSEPRGGRGPPSREQARSAPVQRTKRPQTLRIITKDLIRELKIPSEDPSGTSIILPPIEVSRLTTSSRVLSKQQREAVEESLQQRKEALLDAVEERKAQMHQANMSRRKNQALNDLEEEARDRAQYLLEKANAMRMEQEDEVKRLNELILGARCHAVREGQILERKQIKAELVEEERHLDALMEQGRLRAIETQEQIDMLRKEQRIRWVALEKKRQQQSLLQDEIERINRETIQAKEQKKEQEKLADLKAMEYTKQKMEREAEHEEKQMLLKKGKEKEVARLRALQERDRDHKADQDELRARRNREATEREWRRKTKELAERKVVEDAKLKRARLEQVGHKERLLSVEAGRERAEFERVLRAQQAAIAKQEAEEQGHRQKALQHADGVRQQVRERELQAVARRREVYKEREELDEAGRQRRLRLDEIKERKLRELKAAGIPEKYCNQVERKLHALPPLAQ</sequence>
<feature type="domain" description="Trichohyalin-plectin-homology" evidence="9">
    <location>
        <begin position="183"/>
        <end position="254"/>
    </location>
</feature>
<dbReference type="Pfam" id="PF13868">
    <property type="entry name" value="TPH"/>
    <property type="match status" value="2"/>
</dbReference>
<comment type="subcellular location">
    <subcellularLocation>
        <location evidence="1">Cell projection</location>
        <location evidence="1">Cilium</location>
        <location evidence="1">Flagellum</location>
    </subcellularLocation>
</comment>
<evidence type="ECO:0000256" key="3">
    <source>
        <dbReference type="ARBA" id="ARBA00023054"/>
    </source>
</evidence>
<feature type="domain" description="Trichohyalin-plectin-homology" evidence="9">
    <location>
        <begin position="258"/>
        <end position="489"/>
    </location>
</feature>
<evidence type="ECO:0000256" key="5">
    <source>
        <dbReference type="ARBA" id="ARBA00023273"/>
    </source>
</evidence>
<keyword evidence="5" id="KW-0966">Cell projection</keyword>
<feature type="region of interest" description="Disordered" evidence="8">
    <location>
        <begin position="417"/>
        <end position="437"/>
    </location>
</feature>
<dbReference type="PANTHER" id="PTHR15504">
    <property type="entry name" value="NASOPHARYNGEAL EPITHELIUM SPECIFIC PROTEIN 1"/>
    <property type="match status" value="1"/>
</dbReference>
<evidence type="ECO:0000256" key="1">
    <source>
        <dbReference type="ARBA" id="ARBA00004230"/>
    </source>
</evidence>
<dbReference type="Proteomes" id="UP000694546">
    <property type="component" value="Chromosome 16"/>
</dbReference>
<dbReference type="AlphaFoldDB" id="A0A8C5F841"/>
<keyword evidence="2" id="KW-0282">Flagellum</keyword>
<name>A0A8C5F841_GADMO</name>
<reference evidence="10" key="1">
    <citation type="submission" date="2025-08" db="UniProtKB">
        <authorList>
            <consortium name="Ensembl"/>
        </authorList>
    </citation>
    <scope>IDENTIFICATION</scope>
</reference>
<evidence type="ECO:0000259" key="9">
    <source>
        <dbReference type="Pfam" id="PF13868"/>
    </source>
</evidence>
<dbReference type="GeneTree" id="ENSGT00730000111174"/>
<feature type="region of interest" description="Disordered" evidence="8">
    <location>
        <begin position="1"/>
        <end position="76"/>
    </location>
</feature>
<dbReference type="InterPro" id="IPR033253">
    <property type="entry name" value="CFAP45"/>
</dbReference>
<keyword evidence="3" id="KW-0175">Coiled coil</keyword>
<gene>
    <name evidence="10" type="primary">cfap45</name>
</gene>
<organism evidence="10 11">
    <name type="scientific">Gadus morhua</name>
    <name type="common">Atlantic cod</name>
    <dbReference type="NCBI Taxonomy" id="8049"/>
    <lineage>
        <taxon>Eukaryota</taxon>
        <taxon>Metazoa</taxon>
        <taxon>Chordata</taxon>
        <taxon>Craniata</taxon>
        <taxon>Vertebrata</taxon>
        <taxon>Euteleostomi</taxon>
        <taxon>Actinopterygii</taxon>
        <taxon>Neopterygii</taxon>
        <taxon>Teleostei</taxon>
        <taxon>Neoteleostei</taxon>
        <taxon>Acanthomorphata</taxon>
        <taxon>Zeiogadaria</taxon>
        <taxon>Gadariae</taxon>
        <taxon>Gadiformes</taxon>
        <taxon>Gadoidei</taxon>
        <taxon>Gadidae</taxon>
        <taxon>Gadus</taxon>
    </lineage>
</organism>
<evidence type="ECO:0000256" key="8">
    <source>
        <dbReference type="SAM" id="MobiDB-lite"/>
    </source>
</evidence>
<evidence type="ECO:0000256" key="6">
    <source>
        <dbReference type="ARBA" id="ARBA00034116"/>
    </source>
</evidence>
<dbReference type="PANTHER" id="PTHR15504:SF0">
    <property type="entry name" value="CILIA- AND FLAGELLA-ASSOCIATED PROTEIN 45"/>
    <property type="match status" value="1"/>
</dbReference>
<protein>
    <recommendedName>
        <fullName evidence="7">Cilia- and flagella-associated protein 45</fullName>
    </recommendedName>
</protein>
<feature type="region of interest" description="Disordered" evidence="8">
    <location>
        <begin position="334"/>
        <end position="360"/>
    </location>
</feature>
<evidence type="ECO:0000313" key="11">
    <source>
        <dbReference type="Proteomes" id="UP000694546"/>
    </source>
</evidence>
<evidence type="ECO:0000256" key="7">
    <source>
        <dbReference type="ARBA" id="ARBA00034142"/>
    </source>
</evidence>
<proteinExistence type="inferred from homology"/>
<dbReference type="GO" id="GO:0031514">
    <property type="term" value="C:motile cilium"/>
    <property type="evidence" value="ECO:0007669"/>
    <property type="project" value="UniProtKB-SubCell"/>
</dbReference>
<feature type="compositionally biased region" description="Low complexity" evidence="8">
    <location>
        <begin position="1"/>
        <end position="15"/>
    </location>
</feature>
<dbReference type="InterPro" id="IPR043597">
    <property type="entry name" value="TPH_dom"/>
</dbReference>
<dbReference type="Ensembl" id="ENSGMOT00000015339.2">
    <property type="protein sequence ID" value="ENSGMOP00000014953.2"/>
    <property type="gene ID" value="ENSGMOG00000013989.2"/>
</dbReference>